<dbReference type="CDD" id="cd10548">
    <property type="entry name" value="cupin_CDO"/>
    <property type="match status" value="1"/>
</dbReference>
<evidence type="ECO:0000256" key="6">
    <source>
        <dbReference type="PIRSR" id="PIRSR610300-51"/>
    </source>
</evidence>
<dbReference type="KEGG" id="pbap:Pla133_12430"/>
<keyword evidence="2 6" id="KW-0479">Metal-binding</keyword>
<feature type="binding site" evidence="6">
    <location>
        <position position="142"/>
    </location>
    <ligand>
        <name>Fe cation</name>
        <dbReference type="ChEBI" id="CHEBI:24875"/>
        <note>catalytic</note>
    </ligand>
</feature>
<organism evidence="7 8">
    <name type="scientific">Engelhardtia mirabilis</name>
    <dbReference type="NCBI Taxonomy" id="2528011"/>
    <lineage>
        <taxon>Bacteria</taxon>
        <taxon>Pseudomonadati</taxon>
        <taxon>Planctomycetota</taxon>
        <taxon>Planctomycetia</taxon>
        <taxon>Planctomycetia incertae sedis</taxon>
        <taxon>Engelhardtia</taxon>
    </lineage>
</organism>
<protein>
    <submittedName>
        <fullName evidence="7">Cysteine dioxygenase</fullName>
        <ecNumber evidence="7">1.13.11.20</ecNumber>
    </submittedName>
</protein>
<gene>
    <name evidence="7" type="primary">cdoA</name>
    <name evidence="7" type="ORF">Pla133_12430</name>
</gene>
<dbReference type="InterPro" id="IPR014710">
    <property type="entry name" value="RmlC-like_jellyroll"/>
</dbReference>
<feature type="binding site" evidence="6">
    <location>
        <position position="84"/>
    </location>
    <ligand>
        <name>Fe cation</name>
        <dbReference type="ChEBI" id="CHEBI:24875"/>
        <note>catalytic</note>
    </ligand>
</feature>
<dbReference type="GO" id="GO:0017172">
    <property type="term" value="F:cysteine dioxygenase activity"/>
    <property type="evidence" value="ECO:0007669"/>
    <property type="project" value="UniProtKB-EC"/>
</dbReference>
<dbReference type="InterPro" id="IPR010300">
    <property type="entry name" value="CDO_1"/>
</dbReference>
<feature type="binding site" evidence="6">
    <location>
        <position position="86"/>
    </location>
    <ligand>
        <name>Fe cation</name>
        <dbReference type="ChEBI" id="CHEBI:24875"/>
        <note>catalytic</note>
    </ligand>
</feature>
<dbReference type="EC" id="1.13.11.20" evidence="7"/>
<dbReference type="Gene3D" id="2.60.120.10">
    <property type="entry name" value="Jelly Rolls"/>
    <property type="match status" value="1"/>
</dbReference>
<dbReference type="GO" id="GO:0008198">
    <property type="term" value="F:ferrous iron binding"/>
    <property type="evidence" value="ECO:0007669"/>
    <property type="project" value="TreeGrafter"/>
</dbReference>
<proteinExistence type="inferred from homology"/>
<dbReference type="InterPro" id="IPR011051">
    <property type="entry name" value="RmlC_Cupin_sf"/>
</dbReference>
<dbReference type="PANTHER" id="PTHR12918:SF1">
    <property type="entry name" value="CYSTEINE DIOXYGENASE TYPE 1"/>
    <property type="match status" value="1"/>
</dbReference>
<dbReference type="Proteomes" id="UP000316921">
    <property type="component" value="Chromosome"/>
</dbReference>
<dbReference type="RefSeq" id="WP_145063498.1">
    <property type="nucleotide sequence ID" value="NZ_CP036287.1"/>
</dbReference>
<keyword evidence="4 7" id="KW-0560">Oxidoreductase</keyword>
<comment type="similarity">
    <text evidence="1">Belongs to the cysteine dioxygenase family.</text>
</comment>
<keyword evidence="3 7" id="KW-0223">Dioxygenase</keyword>
<reference evidence="7 8" key="1">
    <citation type="submission" date="2019-02" db="EMBL/GenBank/DDBJ databases">
        <title>Deep-cultivation of Planctomycetes and their phenomic and genomic characterization uncovers novel biology.</title>
        <authorList>
            <person name="Wiegand S."/>
            <person name="Jogler M."/>
            <person name="Boedeker C."/>
            <person name="Pinto D."/>
            <person name="Vollmers J."/>
            <person name="Rivas-Marin E."/>
            <person name="Kohn T."/>
            <person name="Peeters S.H."/>
            <person name="Heuer A."/>
            <person name="Rast P."/>
            <person name="Oberbeckmann S."/>
            <person name="Bunk B."/>
            <person name="Jeske O."/>
            <person name="Meyerdierks A."/>
            <person name="Storesund J.E."/>
            <person name="Kallscheuer N."/>
            <person name="Luecker S."/>
            <person name="Lage O.M."/>
            <person name="Pohl T."/>
            <person name="Merkel B.J."/>
            <person name="Hornburger P."/>
            <person name="Mueller R.-W."/>
            <person name="Bruemmer F."/>
            <person name="Labrenz M."/>
            <person name="Spormann A.M."/>
            <person name="Op den Camp H."/>
            <person name="Overmann J."/>
            <person name="Amann R."/>
            <person name="Jetten M.S.M."/>
            <person name="Mascher T."/>
            <person name="Medema M.H."/>
            <person name="Devos D.P."/>
            <person name="Kaster A.-K."/>
            <person name="Ovreas L."/>
            <person name="Rohde M."/>
            <person name="Galperin M.Y."/>
            <person name="Jogler C."/>
        </authorList>
    </citation>
    <scope>NUCLEOTIDE SEQUENCE [LARGE SCALE GENOMIC DNA]</scope>
    <source>
        <strain evidence="7 8">Pla133</strain>
    </source>
</reference>
<dbReference type="PANTHER" id="PTHR12918">
    <property type="entry name" value="CYSTEINE DIOXYGENASE"/>
    <property type="match status" value="1"/>
</dbReference>
<name>A0A518BGR5_9BACT</name>
<evidence type="ECO:0000256" key="5">
    <source>
        <dbReference type="ARBA" id="ARBA00023004"/>
    </source>
</evidence>
<evidence type="ECO:0000256" key="1">
    <source>
        <dbReference type="ARBA" id="ARBA00006622"/>
    </source>
</evidence>
<evidence type="ECO:0000256" key="4">
    <source>
        <dbReference type="ARBA" id="ARBA00023002"/>
    </source>
</evidence>
<evidence type="ECO:0000256" key="2">
    <source>
        <dbReference type="ARBA" id="ARBA00022723"/>
    </source>
</evidence>
<dbReference type="Pfam" id="PF05995">
    <property type="entry name" value="CDO_I"/>
    <property type="match status" value="1"/>
</dbReference>
<evidence type="ECO:0000313" key="7">
    <source>
        <dbReference type="EMBL" id="QDU66177.1"/>
    </source>
</evidence>
<dbReference type="EMBL" id="CP036287">
    <property type="protein sequence ID" value="QDU66177.1"/>
    <property type="molecule type" value="Genomic_DNA"/>
</dbReference>
<evidence type="ECO:0000256" key="3">
    <source>
        <dbReference type="ARBA" id="ARBA00022964"/>
    </source>
</evidence>
<keyword evidence="5 6" id="KW-0408">Iron</keyword>
<keyword evidence="8" id="KW-1185">Reference proteome</keyword>
<dbReference type="SUPFAM" id="SSF51182">
    <property type="entry name" value="RmlC-like cupins"/>
    <property type="match status" value="1"/>
</dbReference>
<evidence type="ECO:0000313" key="8">
    <source>
        <dbReference type="Proteomes" id="UP000316921"/>
    </source>
</evidence>
<sequence>MDPELTRYFDRIAEIGAAHRSPRSTVRAVEEAMRELLARGFVLDQRVRAPDGARHGRHLLYEDPGSGIVVIVMAWPPGGDSLPHDHGTWGTVAVVEGALQVTTYDRLDDGCDPDRAELAPTCSLRAEQGAVTSVLPPHDEYHRIENPTDALTLSLHTYGRDIESCHTFDPESSVVVEVRPSYTTRPR</sequence>
<accession>A0A518BGR5</accession>
<dbReference type="AlphaFoldDB" id="A0A518BGR5"/>